<dbReference type="Proteomes" id="UP001215598">
    <property type="component" value="Unassembled WGS sequence"/>
</dbReference>
<evidence type="ECO:0000313" key="3">
    <source>
        <dbReference type="EMBL" id="KAJ7717996.1"/>
    </source>
</evidence>
<dbReference type="GO" id="GO:0016491">
    <property type="term" value="F:oxidoreductase activity"/>
    <property type="evidence" value="ECO:0007669"/>
    <property type="project" value="UniProtKB-KW"/>
</dbReference>
<proteinExistence type="inferred from homology"/>
<dbReference type="InterPro" id="IPR002347">
    <property type="entry name" value="SDR_fam"/>
</dbReference>
<accession>A0AAD7HD55</accession>
<dbReference type="SUPFAM" id="SSF51735">
    <property type="entry name" value="NAD(P)-binding Rossmann-fold domains"/>
    <property type="match status" value="1"/>
</dbReference>
<dbReference type="PANTHER" id="PTHR24320">
    <property type="entry name" value="RETINOL DEHYDROGENASE"/>
    <property type="match status" value="1"/>
</dbReference>
<dbReference type="Pfam" id="PF00106">
    <property type="entry name" value="adh_short"/>
    <property type="match status" value="1"/>
</dbReference>
<evidence type="ECO:0000256" key="2">
    <source>
        <dbReference type="ARBA" id="ARBA00023002"/>
    </source>
</evidence>
<evidence type="ECO:0000313" key="4">
    <source>
        <dbReference type="Proteomes" id="UP001215598"/>
    </source>
</evidence>
<dbReference type="InterPro" id="IPR036291">
    <property type="entry name" value="NAD(P)-bd_dom_sf"/>
</dbReference>
<comment type="similarity">
    <text evidence="1">Belongs to the short-chain dehydrogenases/reductases (SDR) family.</text>
</comment>
<reference evidence="3" key="1">
    <citation type="submission" date="2023-03" db="EMBL/GenBank/DDBJ databases">
        <title>Massive genome expansion in bonnet fungi (Mycena s.s.) driven by repeated elements and novel gene families across ecological guilds.</title>
        <authorList>
            <consortium name="Lawrence Berkeley National Laboratory"/>
            <person name="Harder C.B."/>
            <person name="Miyauchi S."/>
            <person name="Viragh M."/>
            <person name="Kuo A."/>
            <person name="Thoen E."/>
            <person name="Andreopoulos B."/>
            <person name="Lu D."/>
            <person name="Skrede I."/>
            <person name="Drula E."/>
            <person name="Henrissat B."/>
            <person name="Morin E."/>
            <person name="Kohler A."/>
            <person name="Barry K."/>
            <person name="LaButti K."/>
            <person name="Morin E."/>
            <person name="Salamov A."/>
            <person name="Lipzen A."/>
            <person name="Mereny Z."/>
            <person name="Hegedus B."/>
            <person name="Baldrian P."/>
            <person name="Stursova M."/>
            <person name="Weitz H."/>
            <person name="Taylor A."/>
            <person name="Grigoriev I.V."/>
            <person name="Nagy L.G."/>
            <person name="Martin F."/>
            <person name="Kauserud H."/>
        </authorList>
    </citation>
    <scope>NUCLEOTIDE SEQUENCE</scope>
    <source>
        <strain evidence="3">CBHHK182m</strain>
    </source>
</reference>
<dbReference type="PANTHER" id="PTHR24320:SF283">
    <property type="entry name" value="RETINOL DEHYDROGENASE 11"/>
    <property type="match status" value="1"/>
</dbReference>
<comment type="caution">
    <text evidence="3">The sequence shown here is derived from an EMBL/GenBank/DDBJ whole genome shotgun (WGS) entry which is preliminary data.</text>
</comment>
<keyword evidence="4" id="KW-1185">Reference proteome</keyword>
<dbReference type="EMBL" id="JARKIB010000270">
    <property type="protein sequence ID" value="KAJ7717996.1"/>
    <property type="molecule type" value="Genomic_DNA"/>
</dbReference>
<sequence length="353" mass="38209">MFYRDCSAAASIISAPMALKFGHNTTAEEATTLLANEIRGKNVLITGTSLNGLGFEAARTIAKHANLVIITGYNLARLRRSEIELKRNVVKANIRTLVLDLASLAAVRTAAAEVNAYNEPIHVLINNAASALCDFTLTPDGFEHQMAVDHFGPFLFTALILPKILSSCSATFTPRILYVSSSAHAWVDGVDFAELEHPTENAHNPMTAHAQAKSANILIASELARRVGGRVNVYSLTPGAVETGFFMKASEEGREEMLLRDIIREDGTVSRNAFPWKTVAQGAATLVTAAFDPSLNDKPGCYLSNSMEHNAGVAPHAADPVQAQELWALSERLAGVRFSFDCLVPQTIPKSYW</sequence>
<keyword evidence="2" id="KW-0560">Oxidoreductase</keyword>
<protein>
    <submittedName>
        <fullName evidence="3">Uncharacterized protein</fullName>
    </submittedName>
</protein>
<name>A0AAD7HD55_9AGAR</name>
<gene>
    <name evidence="3" type="ORF">B0H16DRAFT_1610068</name>
</gene>
<evidence type="ECO:0000256" key="1">
    <source>
        <dbReference type="ARBA" id="ARBA00006484"/>
    </source>
</evidence>
<organism evidence="3 4">
    <name type="scientific">Mycena metata</name>
    <dbReference type="NCBI Taxonomy" id="1033252"/>
    <lineage>
        <taxon>Eukaryota</taxon>
        <taxon>Fungi</taxon>
        <taxon>Dikarya</taxon>
        <taxon>Basidiomycota</taxon>
        <taxon>Agaricomycotina</taxon>
        <taxon>Agaricomycetes</taxon>
        <taxon>Agaricomycetidae</taxon>
        <taxon>Agaricales</taxon>
        <taxon>Marasmiineae</taxon>
        <taxon>Mycenaceae</taxon>
        <taxon>Mycena</taxon>
    </lineage>
</organism>
<dbReference type="Gene3D" id="3.40.50.720">
    <property type="entry name" value="NAD(P)-binding Rossmann-like Domain"/>
    <property type="match status" value="1"/>
</dbReference>
<dbReference type="AlphaFoldDB" id="A0AAD7HD55"/>